<evidence type="ECO:0000313" key="2">
    <source>
        <dbReference type="Proteomes" id="UP000018320"/>
    </source>
</evidence>
<dbReference type="AlphaFoldDB" id="V6TJK3"/>
<evidence type="ECO:0000313" key="1">
    <source>
        <dbReference type="EMBL" id="ESU38951.1"/>
    </source>
</evidence>
<dbReference type="VEuPathDB" id="GiardiaDB:GL50803_0032399"/>
<protein>
    <submittedName>
        <fullName evidence="1">Uncharacterized protein</fullName>
    </submittedName>
</protein>
<dbReference type="Proteomes" id="UP000018320">
    <property type="component" value="Unassembled WGS sequence"/>
</dbReference>
<sequence>VIQQVRCVSHFAGCYYFKSIMIECILNRAVSHAVSKSEFAHQHGSEGAGTQVPLSQHMHILTDFIVVFWAKKSKKMGSMCSTAGSDPRFNELNIRLVGSFEDSWPLSPELLEKYRCLISEGREIDDFFQTADSGLKLYQIATREKTEQAMNACLEQIVKVSETIARYLVFQESFVPALIYLLDCINKSADSPFITDADDLWMNITKMNNPKISSLLILLTQLFDICSSIDKKFLNKNFDSSVGIFRRLAHDRHLDINHSLSRLATSQTVSMSLSGPGPTLRQFIQSCACMPTLEPRHVQCQRSCTCGCGVIQCACGCPECCSCHDYTPPPFLFEMTDAKAPMDVMEGRIGFLLTVLNGILGTLDKNPSLRTGLDSVYYRRVLLCGTTCLNNLYTDYLQRFKNLDACSATGIFHGSCPLSVLRVCSAITSGEDESLFLRHNLADNARKPNDKPADSNAILTFAS</sequence>
<dbReference type="EMBL" id="AHGT01000007">
    <property type="protein sequence ID" value="ESU38951.1"/>
    <property type="molecule type" value="Genomic_DNA"/>
</dbReference>
<dbReference type="VEuPathDB" id="GiardiaDB:QR46_1813"/>
<gene>
    <name evidence="1" type="ORF">DHA2_152320</name>
</gene>
<dbReference type="VEuPathDB" id="GiardiaDB:GL50581_3935"/>
<organism evidence="1 2">
    <name type="scientific">Giardia intestinalis</name>
    <name type="common">Giardia lamblia</name>
    <dbReference type="NCBI Taxonomy" id="5741"/>
    <lineage>
        <taxon>Eukaryota</taxon>
        <taxon>Metamonada</taxon>
        <taxon>Diplomonadida</taxon>
        <taxon>Hexamitidae</taxon>
        <taxon>Giardiinae</taxon>
        <taxon>Giardia</taxon>
    </lineage>
</organism>
<accession>V6TJK3</accession>
<dbReference type="VEuPathDB" id="GiardiaDB:DHA2_152320"/>
<reference evidence="2" key="1">
    <citation type="submission" date="2012-02" db="EMBL/GenBank/DDBJ databases">
        <title>Genome sequencing of Giardia lamblia Genotypes A2 and B isolates (DH and GS) and comparative analysis with the genomes of Genotypes A1 and E (WB and Pig).</title>
        <authorList>
            <person name="Adam R."/>
            <person name="Dahlstrom E."/>
            <person name="Martens C."/>
            <person name="Bruno D."/>
            <person name="Barbian K."/>
            <person name="Porcella S.F."/>
            <person name="Nash T."/>
        </authorList>
    </citation>
    <scope>NUCLEOTIDE SEQUENCE</scope>
    <source>
        <strain evidence="2">DH</strain>
    </source>
</reference>
<comment type="caution">
    <text evidence="1">The sequence shown here is derived from an EMBL/GenBank/DDBJ whole genome shotgun (WGS) entry which is preliminary data.</text>
</comment>
<feature type="non-terminal residue" evidence="1">
    <location>
        <position position="1"/>
    </location>
</feature>
<proteinExistence type="predicted"/>
<name>V6TJK3_GIAIN</name>
<reference evidence="1 2" key="2">
    <citation type="journal article" date="2013" name="Genome Biol. Evol.">
        <title>Genome sequencing of Giardia lamblia genotypes A2 and B isolates (DH and GS) and comparative analysis with the genomes of genotypes A1 and E (WB and Pig).</title>
        <authorList>
            <person name="Adam R.D."/>
            <person name="Dahlstrom E.W."/>
            <person name="Martens C.A."/>
            <person name="Bruno D.P."/>
            <person name="Barbian K.D."/>
            <person name="Ricklefs S.M."/>
            <person name="Hernandez M.M."/>
            <person name="Narla N.P."/>
            <person name="Patel R.B."/>
            <person name="Porcella S.F."/>
            <person name="Nash T.E."/>
        </authorList>
    </citation>
    <scope>NUCLEOTIDE SEQUENCE [LARGE SCALE GENOMIC DNA]</scope>
    <source>
        <strain evidence="1 2">DH</strain>
    </source>
</reference>